<dbReference type="InterPro" id="IPR036860">
    <property type="entry name" value="SH2_dom_sf"/>
</dbReference>
<protein>
    <submittedName>
        <fullName evidence="7">Signal transducing adaptor family member 2</fullName>
    </submittedName>
</protein>
<gene>
    <name evidence="7" type="primary">STAP2</name>
</gene>
<evidence type="ECO:0000259" key="6">
    <source>
        <dbReference type="PROSITE" id="PS50003"/>
    </source>
</evidence>
<name>A0A8C6VBE5_NAJNA</name>
<evidence type="ECO:0000313" key="8">
    <source>
        <dbReference type="Proteomes" id="UP000694559"/>
    </source>
</evidence>
<dbReference type="InterPro" id="IPR000980">
    <property type="entry name" value="SH2"/>
</dbReference>
<feature type="region of interest" description="Disordered" evidence="4">
    <location>
        <begin position="354"/>
        <end position="402"/>
    </location>
</feature>
<dbReference type="PANTHER" id="PTHR16186:SF11">
    <property type="entry name" value="SIGNAL-TRANSDUCING ADAPTOR PROTEIN 2"/>
    <property type="match status" value="1"/>
</dbReference>
<dbReference type="SMART" id="SM00233">
    <property type="entry name" value="PH"/>
    <property type="match status" value="1"/>
</dbReference>
<feature type="domain" description="SH2" evidence="5">
    <location>
        <begin position="169"/>
        <end position="259"/>
    </location>
</feature>
<evidence type="ECO:0000256" key="4">
    <source>
        <dbReference type="SAM" id="MobiDB-lite"/>
    </source>
</evidence>
<evidence type="ECO:0000259" key="5">
    <source>
        <dbReference type="PROSITE" id="PS50001"/>
    </source>
</evidence>
<dbReference type="SUPFAM" id="SSF55550">
    <property type="entry name" value="SH2 domain"/>
    <property type="match status" value="1"/>
</dbReference>
<dbReference type="Gene3D" id="2.30.29.30">
    <property type="entry name" value="Pleckstrin-homology domain (PH domain)/Phosphotyrosine-binding domain (PTB)"/>
    <property type="match status" value="1"/>
</dbReference>
<evidence type="ECO:0000256" key="1">
    <source>
        <dbReference type="ARBA" id="ARBA00022553"/>
    </source>
</evidence>
<dbReference type="OMA" id="EMPACYY"/>
<feature type="region of interest" description="Disordered" evidence="4">
    <location>
        <begin position="273"/>
        <end position="303"/>
    </location>
</feature>
<dbReference type="GO" id="GO:0005886">
    <property type="term" value="C:plasma membrane"/>
    <property type="evidence" value="ECO:0007669"/>
    <property type="project" value="Ensembl"/>
</dbReference>
<dbReference type="PROSITE" id="PS50001">
    <property type="entry name" value="SH2"/>
    <property type="match status" value="1"/>
</dbReference>
<evidence type="ECO:0000256" key="2">
    <source>
        <dbReference type="ARBA" id="ARBA00022999"/>
    </source>
</evidence>
<dbReference type="Pfam" id="PF00017">
    <property type="entry name" value="SH2"/>
    <property type="match status" value="1"/>
</dbReference>
<dbReference type="PROSITE" id="PS50003">
    <property type="entry name" value="PH_DOMAIN"/>
    <property type="match status" value="1"/>
</dbReference>
<dbReference type="Proteomes" id="UP000694559">
    <property type="component" value="Unplaced"/>
</dbReference>
<keyword evidence="2 3" id="KW-0727">SH2 domain</keyword>
<dbReference type="Gene3D" id="3.30.505.10">
    <property type="entry name" value="SH2 domain"/>
    <property type="match status" value="1"/>
</dbReference>
<feature type="domain" description="PH" evidence="6">
    <location>
        <begin position="18"/>
        <end position="121"/>
    </location>
</feature>
<dbReference type="GO" id="GO:0035591">
    <property type="term" value="F:signaling adaptor activity"/>
    <property type="evidence" value="ECO:0007669"/>
    <property type="project" value="InterPro"/>
</dbReference>
<organism evidence="7 8">
    <name type="scientific">Naja naja</name>
    <name type="common">Indian cobra</name>
    <dbReference type="NCBI Taxonomy" id="35670"/>
    <lineage>
        <taxon>Eukaryota</taxon>
        <taxon>Metazoa</taxon>
        <taxon>Chordata</taxon>
        <taxon>Craniata</taxon>
        <taxon>Vertebrata</taxon>
        <taxon>Euteleostomi</taxon>
        <taxon>Lepidosauria</taxon>
        <taxon>Squamata</taxon>
        <taxon>Bifurcata</taxon>
        <taxon>Unidentata</taxon>
        <taxon>Episquamata</taxon>
        <taxon>Toxicofera</taxon>
        <taxon>Serpentes</taxon>
        <taxon>Colubroidea</taxon>
        <taxon>Elapidae</taxon>
        <taxon>Elapinae</taxon>
        <taxon>Naja</taxon>
    </lineage>
</organism>
<dbReference type="OrthoDB" id="6086001at2759"/>
<reference evidence="7" key="2">
    <citation type="submission" date="2025-09" db="UniProtKB">
        <authorList>
            <consortium name="Ensembl"/>
        </authorList>
    </citation>
    <scope>IDENTIFICATION</scope>
</reference>
<keyword evidence="1" id="KW-0597">Phosphoprotein</keyword>
<accession>A0A8C6VBE5</accession>
<dbReference type="SUPFAM" id="SSF50729">
    <property type="entry name" value="PH domain-like"/>
    <property type="match status" value="1"/>
</dbReference>
<feature type="compositionally biased region" description="Pro residues" evidence="4">
    <location>
        <begin position="366"/>
        <end position="376"/>
    </location>
</feature>
<reference evidence="7" key="1">
    <citation type="submission" date="2025-08" db="UniProtKB">
        <authorList>
            <consortium name="Ensembl"/>
        </authorList>
    </citation>
    <scope>IDENTIFICATION</scope>
</reference>
<dbReference type="InterPro" id="IPR039111">
    <property type="entry name" value="STAP1/STAP2"/>
</dbReference>
<sequence length="438" mass="49345">MMAAPSQRSVKAKSTLPPHYYEGFLEKKNPWDQDYKKYWAGLWGSTLYFYHTSRESQYIEKIDLTDLVSLAEDSCPRSVSPIMSTEKPGLTLKMRNQEVKLRMESLEQQEMWKGFILTMVEMKIPASMSLLPGHLYRLSETLEKEQERRSNLGVTLEREEKLPNCFFQVSRMEAVALLEQNENYGNMLLRPGQDGKGFSLTARQKVSGAVSVKHYKINAVGGEYVIVMEKPKYCSSLMAVLDFFITKTNGILVPLSVEKSYAMALEVVEADQERKQSISGSPIEPEDPQPPGKGELVNPKSVVPLNSWPTPPLPLPPIVPMPPPRRASVPQPTHVYEEEDPPQLTYMNEEGAAWDQPGDQAARWEGPPPPARVPPKPPKKPPKPGSLLESNSFPGPVPSTKEKTLWFRNTKIVVMLTVERCNQGWDSTGLERFEQSGC</sequence>
<proteinExistence type="predicted"/>
<dbReference type="AlphaFoldDB" id="A0A8C6VBE5"/>
<evidence type="ECO:0000256" key="3">
    <source>
        <dbReference type="PROSITE-ProRule" id="PRU00191"/>
    </source>
</evidence>
<dbReference type="InterPro" id="IPR001849">
    <property type="entry name" value="PH_domain"/>
</dbReference>
<dbReference type="Ensembl" id="ENSNNAT00000003483.1">
    <property type="protein sequence ID" value="ENSNNAP00000003323.1"/>
    <property type="gene ID" value="ENSNNAG00000002270.1"/>
</dbReference>
<dbReference type="InterPro" id="IPR011993">
    <property type="entry name" value="PH-like_dom_sf"/>
</dbReference>
<keyword evidence="8" id="KW-1185">Reference proteome</keyword>
<dbReference type="GeneTree" id="ENSGT00530000063841"/>
<evidence type="ECO:0000313" key="7">
    <source>
        <dbReference type="Ensembl" id="ENSNNAP00000003323.1"/>
    </source>
</evidence>
<dbReference type="PANTHER" id="PTHR16186">
    <property type="entry name" value="SIGNAL-TRANSDUCING ADAPTOR PROTEIN-RELATED"/>
    <property type="match status" value="1"/>
</dbReference>